<proteinExistence type="predicted"/>
<sequence length="123" mass="13871">MSFMQKLSGNSVEIHPDKVDEKFKRILNSDEEIKFAFKSFRDYIVLTNKRLILSDVQGVTGSKVEYVNIPYHKISCFSLEAAGTVDLDVDFKIWVSGYGVIEKTIARGVNVTEVSKILAAYIC</sequence>
<dbReference type="PANTHER" id="PTHR35796:SF3">
    <property type="entry name" value="BHLH DOMAIN-CONTAINING PROTEIN"/>
    <property type="match status" value="1"/>
</dbReference>
<evidence type="ECO:0000259" key="1">
    <source>
        <dbReference type="Pfam" id="PF08000"/>
    </source>
</evidence>
<dbReference type="AlphaFoldDB" id="A0A9X5ANN7"/>
<evidence type="ECO:0000313" key="2">
    <source>
        <dbReference type="EMBL" id="MTK20850.1"/>
    </source>
</evidence>
<accession>A0A9X5ANN7</accession>
<protein>
    <submittedName>
        <fullName evidence="2">PH domain-containing protein</fullName>
    </submittedName>
</protein>
<dbReference type="InterPro" id="IPR037063">
    <property type="entry name" value="PHb_sf"/>
</dbReference>
<dbReference type="Proteomes" id="UP000487649">
    <property type="component" value="Unassembled WGS sequence"/>
</dbReference>
<reference evidence="2 3" key="1">
    <citation type="journal article" date="2019" name="Nat. Med.">
        <title>A library of human gut bacterial isolates paired with longitudinal multiomics data enables mechanistic microbiome research.</title>
        <authorList>
            <person name="Poyet M."/>
            <person name="Groussin M."/>
            <person name="Gibbons S.M."/>
            <person name="Avila-Pacheco J."/>
            <person name="Jiang X."/>
            <person name="Kearney S.M."/>
            <person name="Perrotta A.R."/>
            <person name="Berdy B."/>
            <person name="Zhao S."/>
            <person name="Lieberman T.D."/>
            <person name="Swanson P.K."/>
            <person name="Smith M."/>
            <person name="Roesemann S."/>
            <person name="Alexander J.E."/>
            <person name="Rich S.A."/>
            <person name="Livny J."/>
            <person name="Vlamakis H."/>
            <person name="Clish C."/>
            <person name="Bullock K."/>
            <person name="Deik A."/>
            <person name="Scott J."/>
            <person name="Pierce K.A."/>
            <person name="Xavier R.J."/>
            <person name="Alm E.J."/>
        </authorList>
    </citation>
    <scope>NUCLEOTIDE SEQUENCE [LARGE SCALE GENOMIC DNA]</scope>
    <source>
        <strain evidence="2 3">BIOML-A198</strain>
    </source>
</reference>
<dbReference type="RefSeq" id="WP_006785778.1">
    <property type="nucleotide sequence ID" value="NZ_JAMQUV010000018.1"/>
</dbReference>
<dbReference type="SUPFAM" id="SSF50729">
    <property type="entry name" value="PH domain-like"/>
    <property type="match status" value="1"/>
</dbReference>
<evidence type="ECO:0000313" key="3">
    <source>
        <dbReference type="Proteomes" id="UP000487649"/>
    </source>
</evidence>
<organism evidence="2 3">
    <name type="scientific">Turicibacter sanguinis</name>
    <dbReference type="NCBI Taxonomy" id="154288"/>
    <lineage>
        <taxon>Bacteria</taxon>
        <taxon>Bacillati</taxon>
        <taxon>Bacillota</taxon>
        <taxon>Erysipelotrichia</taxon>
        <taxon>Erysipelotrichales</taxon>
        <taxon>Turicibacteraceae</taxon>
        <taxon>Turicibacter</taxon>
    </lineage>
</organism>
<dbReference type="InterPro" id="IPR012544">
    <property type="entry name" value="PHb"/>
</dbReference>
<comment type="caution">
    <text evidence="2">The sequence shown here is derived from an EMBL/GenBank/DDBJ whole genome shotgun (WGS) entry which is preliminary data.</text>
</comment>
<dbReference type="CDD" id="cd13225">
    <property type="entry name" value="PH-like_bacteria"/>
    <property type="match status" value="1"/>
</dbReference>
<dbReference type="PANTHER" id="PTHR35796">
    <property type="entry name" value="HYPOTHETICAL CYTOSOLIC PROTEIN"/>
    <property type="match status" value="1"/>
</dbReference>
<feature type="domain" description="Bacterial Pleckstrin homology" evidence="1">
    <location>
        <begin position="3"/>
        <end position="121"/>
    </location>
</feature>
<dbReference type="EMBL" id="WMQE01000009">
    <property type="protein sequence ID" value="MTK20850.1"/>
    <property type="molecule type" value="Genomic_DNA"/>
</dbReference>
<name>A0A9X5ANN7_9FIRM</name>
<dbReference type="Pfam" id="PF08000">
    <property type="entry name" value="bPH_1"/>
    <property type="match status" value="1"/>
</dbReference>
<dbReference type="Gene3D" id="2.30.29.50">
    <property type="entry name" value="Bacterial Pleckstrin homology domain"/>
    <property type="match status" value="1"/>
</dbReference>
<gene>
    <name evidence="2" type="ORF">GMA92_05390</name>
</gene>